<keyword evidence="4" id="KW-1185">Reference proteome</keyword>
<dbReference type="InterPro" id="IPR025311">
    <property type="entry name" value="DUF4166"/>
</dbReference>
<feature type="domain" description="DUF4166" evidence="2">
    <location>
        <begin position="16"/>
        <end position="112"/>
    </location>
</feature>
<dbReference type="EMBL" id="AP027732">
    <property type="protein sequence ID" value="BDZ49460.1"/>
    <property type="molecule type" value="Genomic_DNA"/>
</dbReference>
<accession>A0ABN6Y0I7</accession>
<dbReference type="RefSeq" id="WP_286346248.1">
    <property type="nucleotide sequence ID" value="NZ_AP027732.1"/>
</dbReference>
<evidence type="ECO:0000256" key="1">
    <source>
        <dbReference type="SAM" id="MobiDB-lite"/>
    </source>
</evidence>
<evidence type="ECO:0000259" key="2">
    <source>
        <dbReference type="Pfam" id="PF13761"/>
    </source>
</evidence>
<feature type="region of interest" description="Disordered" evidence="1">
    <location>
        <begin position="115"/>
        <end position="137"/>
    </location>
</feature>
<evidence type="ECO:0000313" key="3">
    <source>
        <dbReference type="EMBL" id="BDZ49460.1"/>
    </source>
</evidence>
<gene>
    <name evidence="3" type="ORF">GCM10025867_17010</name>
</gene>
<dbReference type="Proteomes" id="UP001321486">
    <property type="component" value="Chromosome"/>
</dbReference>
<protein>
    <recommendedName>
        <fullName evidence="2">DUF4166 domain-containing protein</fullName>
    </recommendedName>
</protein>
<reference evidence="4" key="1">
    <citation type="journal article" date="2019" name="Int. J. Syst. Evol. Microbiol.">
        <title>The Global Catalogue of Microorganisms (GCM) 10K type strain sequencing project: providing services to taxonomists for standard genome sequencing and annotation.</title>
        <authorList>
            <consortium name="The Broad Institute Genomics Platform"/>
            <consortium name="The Broad Institute Genome Sequencing Center for Infectious Disease"/>
            <person name="Wu L."/>
            <person name="Ma J."/>
        </authorList>
    </citation>
    <scope>NUCLEOTIDE SEQUENCE [LARGE SCALE GENOMIC DNA]</scope>
    <source>
        <strain evidence="4">NBRC 108728</strain>
    </source>
</reference>
<name>A0ABN6Y0I7_9MICO</name>
<dbReference type="Pfam" id="PF13761">
    <property type="entry name" value="DUF4166"/>
    <property type="match status" value="2"/>
</dbReference>
<feature type="domain" description="DUF4166" evidence="2">
    <location>
        <begin position="139"/>
        <end position="224"/>
    </location>
</feature>
<proteinExistence type="predicted"/>
<sequence length="243" mass="25934">MASPYEIVLGAEIDGLHPRLRAYFGEIPAGSVGRGQGTFDRAGTPRRWLWPALWLLGRAGIAFPAWEGDVAFTVENRPMVDAAGVTGVRAVRTFHFARGERRMLDAITAVTPAEPPAGVAPTAASAPGAGRGQAGDARPQLVDTLGGASRLTTRLRASVEGGALTMHSDEVAVRIGPRRVVILPALAPTVELVERFDDGVRRQHVSVVLRLPVIGRIYEYAGHFDYTVTDDRAGGTTGGRQHE</sequence>
<organism evidence="3 4">
    <name type="scientific">Frondihabitans sucicola</name>
    <dbReference type="NCBI Taxonomy" id="1268041"/>
    <lineage>
        <taxon>Bacteria</taxon>
        <taxon>Bacillati</taxon>
        <taxon>Actinomycetota</taxon>
        <taxon>Actinomycetes</taxon>
        <taxon>Micrococcales</taxon>
        <taxon>Microbacteriaceae</taxon>
        <taxon>Frondihabitans</taxon>
    </lineage>
</organism>
<evidence type="ECO:0000313" key="4">
    <source>
        <dbReference type="Proteomes" id="UP001321486"/>
    </source>
</evidence>